<organism evidence="6 7">
    <name type="scientific">Pseudofrankia inefficax (strain DSM 45817 / CECT 9037 / DDB 130130 / EuI1c)</name>
    <name type="common">Frankia inefficax</name>
    <dbReference type="NCBI Taxonomy" id="298654"/>
    <lineage>
        <taxon>Bacteria</taxon>
        <taxon>Bacillati</taxon>
        <taxon>Actinomycetota</taxon>
        <taxon>Actinomycetes</taxon>
        <taxon>Frankiales</taxon>
        <taxon>Frankiaceae</taxon>
        <taxon>Pseudofrankia</taxon>
    </lineage>
</organism>
<keyword evidence="3" id="KW-0238">DNA-binding</keyword>
<dbReference type="AlphaFoldDB" id="E3JAI0"/>
<dbReference type="RefSeq" id="WP_013425290.1">
    <property type="nucleotide sequence ID" value="NC_014666.1"/>
</dbReference>
<evidence type="ECO:0000256" key="3">
    <source>
        <dbReference type="ARBA" id="ARBA00023125"/>
    </source>
</evidence>
<dbReference type="InterPro" id="IPR036390">
    <property type="entry name" value="WH_DNA-bd_sf"/>
</dbReference>
<keyword evidence="4" id="KW-0804">Transcription</keyword>
<accession>E3JAI0</accession>
<dbReference type="HOGENOM" id="CLU_039613_6_4_11"/>
<dbReference type="PANTHER" id="PTHR30346:SF17">
    <property type="entry name" value="LYSR FAMILY TRANSCRIPTIONAL REGULATOR"/>
    <property type="match status" value="1"/>
</dbReference>
<comment type="similarity">
    <text evidence="1">Belongs to the LysR transcriptional regulatory family.</text>
</comment>
<dbReference type="GO" id="GO:0003677">
    <property type="term" value="F:DNA binding"/>
    <property type="evidence" value="ECO:0007669"/>
    <property type="project" value="UniProtKB-KW"/>
</dbReference>
<dbReference type="KEGG" id="fri:FraEuI1c_4173"/>
<dbReference type="Pfam" id="PF00126">
    <property type="entry name" value="HTH_1"/>
    <property type="match status" value="1"/>
</dbReference>
<evidence type="ECO:0000313" key="7">
    <source>
        <dbReference type="Proteomes" id="UP000002484"/>
    </source>
</evidence>
<dbReference type="Gene3D" id="3.40.190.290">
    <property type="match status" value="1"/>
</dbReference>
<dbReference type="GO" id="GO:0003700">
    <property type="term" value="F:DNA-binding transcription factor activity"/>
    <property type="evidence" value="ECO:0007669"/>
    <property type="project" value="InterPro"/>
</dbReference>
<dbReference type="Proteomes" id="UP000002484">
    <property type="component" value="Chromosome"/>
</dbReference>
<evidence type="ECO:0000256" key="4">
    <source>
        <dbReference type="ARBA" id="ARBA00023163"/>
    </source>
</evidence>
<protein>
    <submittedName>
        <fullName evidence="6">Transcriptional regulator, LysR family</fullName>
    </submittedName>
</protein>
<dbReference type="eggNOG" id="COG0583">
    <property type="taxonomic scope" value="Bacteria"/>
</dbReference>
<feature type="domain" description="HTH lysR-type" evidence="5">
    <location>
        <begin position="17"/>
        <end position="66"/>
    </location>
</feature>
<name>E3JAI0_PSEI1</name>
<evidence type="ECO:0000313" key="6">
    <source>
        <dbReference type="EMBL" id="ADP82172.1"/>
    </source>
</evidence>
<proteinExistence type="inferred from homology"/>
<dbReference type="GO" id="GO:0032993">
    <property type="term" value="C:protein-DNA complex"/>
    <property type="evidence" value="ECO:0007669"/>
    <property type="project" value="TreeGrafter"/>
</dbReference>
<evidence type="ECO:0000259" key="5">
    <source>
        <dbReference type="PROSITE" id="PS50931"/>
    </source>
</evidence>
<sequence length="304" mass="32522">MNEKTAAAALVPELAQLAALGVERSITRAAARSGTSQPTLSRAVRRWEEALGVRLVEPHGRGVRLTPEGGLLTAAAGEAFRLMETAVRRARGEAPGPTLTIAFLRSLGPPVVGELVSSFLREHPGVLIAHLEASTAAVLDGIDARQIDLAVTAPRPPGRFGWLHLGDQAIVLMMPATHRLAGRSAVGLREVADEAFLSLDHRFHTRQVTDALWAAAGLSPRITMEADDLRTIANYVSAGLGLALVPADSAAHPRTANLPLAEAGARREFGLAWRAADDRPLTRSFVDHARQLNERYPGWADIDL</sequence>
<evidence type="ECO:0000256" key="1">
    <source>
        <dbReference type="ARBA" id="ARBA00009437"/>
    </source>
</evidence>
<evidence type="ECO:0000256" key="2">
    <source>
        <dbReference type="ARBA" id="ARBA00023015"/>
    </source>
</evidence>
<dbReference type="InterPro" id="IPR036388">
    <property type="entry name" value="WH-like_DNA-bd_sf"/>
</dbReference>
<dbReference type="InParanoid" id="E3JAI0"/>
<dbReference type="SUPFAM" id="SSF46785">
    <property type="entry name" value="Winged helix' DNA-binding domain"/>
    <property type="match status" value="1"/>
</dbReference>
<dbReference type="PANTHER" id="PTHR30346">
    <property type="entry name" value="TRANSCRIPTIONAL DUAL REGULATOR HCAR-RELATED"/>
    <property type="match status" value="1"/>
</dbReference>
<gene>
    <name evidence="6" type="ordered locus">FraEuI1c_4173</name>
</gene>
<dbReference type="InterPro" id="IPR005119">
    <property type="entry name" value="LysR_subst-bd"/>
</dbReference>
<dbReference type="STRING" id="298654.FraEuI1c_4173"/>
<dbReference type="InterPro" id="IPR000847">
    <property type="entry name" value="LysR_HTH_N"/>
</dbReference>
<keyword evidence="7" id="KW-1185">Reference proteome</keyword>
<dbReference type="Gene3D" id="1.10.10.10">
    <property type="entry name" value="Winged helix-like DNA-binding domain superfamily/Winged helix DNA-binding domain"/>
    <property type="match status" value="1"/>
</dbReference>
<dbReference type="OrthoDB" id="4131546at2"/>
<dbReference type="EMBL" id="CP002299">
    <property type="protein sequence ID" value="ADP82172.1"/>
    <property type="molecule type" value="Genomic_DNA"/>
</dbReference>
<dbReference type="Pfam" id="PF03466">
    <property type="entry name" value="LysR_substrate"/>
    <property type="match status" value="1"/>
</dbReference>
<reference evidence="6 7" key="1">
    <citation type="submission" date="2010-10" db="EMBL/GenBank/DDBJ databases">
        <title>Complete sequence of Frankia sp. EuI1c.</title>
        <authorList>
            <consortium name="US DOE Joint Genome Institute"/>
            <person name="Lucas S."/>
            <person name="Copeland A."/>
            <person name="Lapidus A."/>
            <person name="Cheng J.-F."/>
            <person name="Bruce D."/>
            <person name="Goodwin L."/>
            <person name="Pitluck S."/>
            <person name="Chertkov O."/>
            <person name="Detter J.C."/>
            <person name="Han C."/>
            <person name="Tapia R."/>
            <person name="Land M."/>
            <person name="Hauser L."/>
            <person name="Jeffries C."/>
            <person name="Kyrpides N."/>
            <person name="Ivanova N."/>
            <person name="Mikhailova N."/>
            <person name="Beauchemin N."/>
            <person name="Sen A."/>
            <person name="Sur S.A."/>
            <person name="Gtari M."/>
            <person name="Wall L."/>
            <person name="Tisa L."/>
            <person name="Woyke T."/>
        </authorList>
    </citation>
    <scope>NUCLEOTIDE SEQUENCE [LARGE SCALE GENOMIC DNA]</scope>
    <source>
        <strain evidence="7">DSM 45817 / CECT 9037 / EuI1c</strain>
    </source>
</reference>
<dbReference type="SUPFAM" id="SSF53850">
    <property type="entry name" value="Periplasmic binding protein-like II"/>
    <property type="match status" value="1"/>
</dbReference>
<keyword evidence="2" id="KW-0805">Transcription regulation</keyword>
<dbReference type="PROSITE" id="PS50931">
    <property type="entry name" value="HTH_LYSR"/>
    <property type="match status" value="1"/>
</dbReference>